<evidence type="ECO:0000313" key="3">
    <source>
        <dbReference type="Proteomes" id="UP000229056"/>
    </source>
</evidence>
<dbReference type="Proteomes" id="UP000229056">
    <property type="component" value="Unassembled WGS sequence"/>
</dbReference>
<evidence type="ECO:0000256" key="1">
    <source>
        <dbReference type="SAM" id="Phobius"/>
    </source>
</evidence>
<sequence>MKIYYFFSLFILLILNPFRVDAITVSPAIIDLQLDPGDSITREITLYNETTDDLFIDGVIEKFVPNGENGQADILPFDITDSSVNWIKLPINSLVLKVGEGITVPVIVTVPVTADVGGYYLAVMWQSSTAPKTEKSHQTLIASRVGVLMLLGVNGEINNNLEINNFELRESKDIYTNTSIDFLLRLRNIGNIHLKPQGSVIIKNFLGKTVEVLPINQEQRAILPNSNRIFNTAWHADSDQFNFISKIVSQLTDFSVGRFSAKAIVDYGNDQSIESKPIYFWVIPWPLILLVIVSLVFIVGFVVKIKNKNK</sequence>
<keyword evidence="1" id="KW-0472">Membrane</keyword>
<organism evidence="2 3">
    <name type="scientific">Candidatus Buchananbacteria bacterium CG10_big_fil_rev_8_21_14_0_10_33_19</name>
    <dbReference type="NCBI Taxonomy" id="1974525"/>
    <lineage>
        <taxon>Bacteria</taxon>
        <taxon>Candidatus Buchananiibacteriota</taxon>
    </lineage>
</organism>
<name>A0A2H0W4P3_9BACT</name>
<reference evidence="3" key="1">
    <citation type="submission" date="2017-09" db="EMBL/GenBank/DDBJ databases">
        <title>Depth-based differentiation of microbial function through sediment-hosted aquifers and enrichment of novel symbionts in the deep terrestrial subsurface.</title>
        <authorList>
            <person name="Probst A.J."/>
            <person name="Ladd B."/>
            <person name="Jarett J.K."/>
            <person name="Geller-Mcgrath D.E."/>
            <person name="Sieber C.M.K."/>
            <person name="Emerson J.B."/>
            <person name="Anantharaman K."/>
            <person name="Thomas B.C."/>
            <person name="Malmstrom R."/>
            <person name="Stieglmeier M."/>
            <person name="Klingl A."/>
            <person name="Woyke T."/>
            <person name="Ryan C.M."/>
            <person name="Banfield J.F."/>
        </authorList>
    </citation>
    <scope>NUCLEOTIDE SEQUENCE [LARGE SCALE GENOMIC DNA]</scope>
</reference>
<dbReference type="AlphaFoldDB" id="A0A2H0W4P3"/>
<keyword evidence="1" id="KW-1133">Transmembrane helix</keyword>
<dbReference type="EMBL" id="PEZY01000005">
    <property type="protein sequence ID" value="PIS06319.1"/>
    <property type="molecule type" value="Genomic_DNA"/>
</dbReference>
<accession>A0A2H0W4P3</accession>
<protein>
    <recommendedName>
        <fullName evidence="4">DUF916 domain-containing protein</fullName>
    </recommendedName>
</protein>
<evidence type="ECO:0008006" key="4">
    <source>
        <dbReference type="Google" id="ProtNLM"/>
    </source>
</evidence>
<evidence type="ECO:0000313" key="2">
    <source>
        <dbReference type="EMBL" id="PIS06319.1"/>
    </source>
</evidence>
<comment type="caution">
    <text evidence="2">The sequence shown here is derived from an EMBL/GenBank/DDBJ whole genome shotgun (WGS) entry which is preliminary data.</text>
</comment>
<keyword evidence="1" id="KW-0812">Transmembrane</keyword>
<feature type="transmembrane region" description="Helical" evidence="1">
    <location>
        <begin position="278"/>
        <end position="303"/>
    </location>
</feature>
<proteinExistence type="predicted"/>
<gene>
    <name evidence="2" type="ORF">COT80_02000</name>
</gene>